<gene>
    <name evidence="8" type="ORF">GCM10007853_14520</name>
</gene>
<reference evidence="8" key="2">
    <citation type="submission" date="2023-01" db="EMBL/GenBank/DDBJ databases">
        <title>Draft genome sequence of Algimonas ampicilliniresistens strain NBRC 108219.</title>
        <authorList>
            <person name="Sun Q."/>
            <person name="Mori K."/>
        </authorList>
    </citation>
    <scope>NUCLEOTIDE SEQUENCE</scope>
    <source>
        <strain evidence="8">NBRC 108219</strain>
    </source>
</reference>
<feature type="domain" description="VTT" evidence="7">
    <location>
        <begin position="61"/>
        <end position="175"/>
    </location>
</feature>
<evidence type="ECO:0000256" key="3">
    <source>
        <dbReference type="ARBA" id="ARBA00022692"/>
    </source>
</evidence>
<dbReference type="InterPro" id="IPR032816">
    <property type="entry name" value="VTT_dom"/>
</dbReference>
<keyword evidence="9" id="KW-1185">Reference proteome</keyword>
<protein>
    <recommendedName>
        <fullName evidence="6">TVP38/TMEM64 family membrane protein</fullName>
    </recommendedName>
</protein>
<dbReference type="PANTHER" id="PTHR12677">
    <property type="entry name" value="GOLGI APPARATUS MEMBRANE PROTEIN TVP38-RELATED"/>
    <property type="match status" value="1"/>
</dbReference>
<sequence length="219" mass="23289">MSFFSRDILLMVGLSLVAIVGVLLFQDQVTAGVDVMGTYSGSPFAVLIAIGVFLIGSMFFVPQWLLIAAAIAAFGLVEGTGIAWLATMVATTAHVLFARSLEGRLRGRLTGKRLDSLRSLFRRNSFQSGFIVRLIPTGPAIIVNAAAGLFGVSRSGFLLGTAFGIIPKIILTAIVASELISSAQGRQVSLWLAVAAIGLLVIFLLSRRTRGRDRAKHGK</sequence>
<keyword evidence="5 6" id="KW-0472">Membrane</keyword>
<proteinExistence type="inferred from homology"/>
<organism evidence="8 9">
    <name type="scientific">Algimonas ampicilliniresistens</name>
    <dbReference type="NCBI Taxonomy" id="1298735"/>
    <lineage>
        <taxon>Bacteria</taxon>
        <taxon>Pseudomonadati</taxon>
        <taxon>Pseudomonadota</taxon>
        <taxon>Alphaproteobacteria</taxon>
        <taxon>Maricaulales</taxon>
        <taxon>Robiginitomaculaceae</taxon>
        <taxon>Algimonas</taxon>
    </lineage>
</organism>
<keyword evidence="4 6" id="KW-1133">Transmembrane helix</keyword>
<dbReference type="EMBL" id="BSNK01000001">
    <property type="protein sequence ID" value="GLQ23578.1"/>
    <property type="molecule type" value="Genomic_DNA"/>
</dbReference>
<evidence type="ECO:0000259" key="7">
    <source>
        <dbReference type="Pfam" id="PF09335"/>
    </source>
</evidence>
<evidence type="ECO:0000256" key="2">
    <source>
        <dbReference type="ARBA" id="ARBA00022475"/>
    </source>
</evidence>
<evidence type="ECO:0000256" key="4">
    <source>
        <dbReference type="ARBA" id="ARBA00022989"/>
    </source>
</evidence>
<keyword evidence="2 6" id="KW-1003">Cell membrane</keyword>
<dbReference type="Proteomes" id="UP001161391">
    <property type="component" value="Unassembled WGS sequence"/>
</dbReference>
<dbReference type="Pfam" id="PF09335">
    <property type="entry name" value="VTT_dom"/>
    <property type="match status" value="1"/>
</dbReference>
<name>A0ABQ5V7Y1_9PROT</name>
<evidence type="ECO:0000313" key="8">
    <source>
        <dbReference type="EMBL" id="GLQ23578.1"/>
    </source>
</evidence>
<reference evidence="8" key="1">
    <citation type="journal article" date="2014" name="Int. J. Syst. Evol. Microbiol.">
        <title>Complete genome of a new Firmicutes species belonging to the dominant human colonic microbiota ('Ruminococcus bicirculans') reveals two chromosomes and a selective capacity to utilize plant glucans.</title>
        <authorList>
            <consortium name="NISC Comparative Sequencing Program"/>
            <person name="Wegmann U."/>
            <person name="Louis P."/>
            <person name="Goesmann A."/>
            <person name="Henrissat B."/>
            <person name="Duncan S.H."/>
            <person name="Flint H.J."/>
        </authorList>
    </citation>
    <scope>NUCLEOTIDE SEQUENCE</scope>
    <source>
        <strain evidence="8">NBRC 108219</strain>
    </source>
</reference>
<evidence type="ECO:0000256" key="1">
    <source>
        <dbReference type="ARBA" id="ARBA00004651"/>
    </source>
</evidence>
<dbReference type="RefSeq" id="WP_284389133.1">
    <property type="nucleotide sequence ID" value="NZ_BSNK01000001.1"/>
</dbReference>
<feature type="transmembrane region" description="Helical" evidence="6">
    <location>
        <begin position="7"/>
        <end position="25"/>
    </location>
</feature>
<dbReference type="PANTHER" id="PTHR12677:SF59">
    <property type="entry name" value="GOLGI APPARATUS MEMBRANE PROTEIN TVP38-RELATED"/>
    <property type="match status" value="1"/>
</dbReference>
<comment type="similarity">
    <text evidence="6">Belongs to the TVP38/TMEM64 family.</text>
</comment>
<evidence type="ECO:0000256" key="5">
    <source>
        <dbReference type="ARBA" id="ARBA00023136"/>
    </source>
</evidence>
<accession>A0ABQ5V7Y1</accession>
<dbReference type="InterPro" id="IPR015414">
    <property type="entry name" value="TMEM64"/>
</dbReference>
<comment type="subcellular location">
    <subcellularLocation>
        <location evidence="1 6">Cell membrane</location>
        <topology evidence="1 6">Multi-pass membrane protein</topology>
    </subcellularLocation>
</comment>
<feature type="transmembrane region" description="Helical" evidence="6">
    <location>
        <begin position="45"/>
        <end position="74"/>
    </location>
</feature>
<feature type="transmembrane region" description="Helical" evidence="6">
    <location>
        <begin position="130"/>
        <end position="150"/>
    </location>
</feature>
<evidence type="ECO:0000313" key="9">
    <source>
        <dbReference type="Proteomes" id="UP001161391"/>
    </source>
</evidence>
<keyword evidence="3 6" id="KW-0812">Transmembrane</keyword>
<feature type="transmembrane region" description="Helical" evidence="6">
    <location>
        <begin position="188"/>
        <end position="206"/>
    </location>
</feature>
<evidence type="ECO:0000256" key="6">
    <source>
        <dbReference type="RuleBase" id="RU366058"/>
    </source>
</evidence>
<comment type="caution">
    <text evidence="8">The sequence shown here is derived from an EMBL/GenBank/DDBJ whole genome shotgun (WGS) entry which is preliminary data.</text>
</comment>
<feature type="transmembrane region" description="Helical" evidence="6">
    <location>
        <begin position="157"/>
        <end position="176"/>
    </location>
</feature>